<dbReference type="KEGG" id="naz:Aazo_5019"/>
<dbReference type="InterPro" id="IPR011322">
    <property type="entry name" value="N-reg_PII-like_a/b"/>
</dbReference>
<evidence type="ECO:0000256" key="1">
    <source>
        <dbReference type="ARBA" id="ARBA00010169"/>
    </source>
</evidence>
<protein>
    <submittedName>
        <fullName evidence="2">CutA1 divalent ion tolerance protein</fullName>
    </submittedName>
</protein>
<name>D7DZA9_NOSA0</name>
<organism evidence="2 3">
    <name type="scientific">Nostoc azollae (strain 0708)</name>
    <name type="common">Anabaena azollae (strain 0708)</name>
    <dbReference type="NCBI Taxonomy" id="551115"/>
    <lineage>
        <taxon>Bacteria</taxon>
        <taxon>Bacillati</taxon>
        <taxon>Cyanobacteriota</taxon>
        <taxon>Cyanophyceae</taxon>
        <taxon>Nostocales</taxon>
        <taxon>Nostocaceae</taxon>
        <taxon>Trichormus</taxon>
    </lineage>
</organism>
<dbReference type="STRING" id="551115.Aazo_5019"/>
<keyword evidence="3" id="KW-1185">Reference proteome</keyword>
<dbReference type="RefSeq" id="WP_013193139.1">
    <property type="nucleotide sequence ID" value="NC_014248.1"/>
</dbReference>
<dbReference type="OrthoDB" id="37622at2"/>
<dbReference type="SUPFAM" id="SSF54913">
    <property type="entry name" value="GlnB-like"/>
    <property type="match status" value="1"/>
</dbReference>
<gene>
    <name evidence="2" type="ordered locus">Aazo_5019</name>
</gene>
<dbReference type="PANTHER" id="PTHR23419">
    <property type="entry name" value="DIVALENT CATION TOLERANCE CUTA-RELATED"/>
    <property type="match status" value="1"/>
</dbReference>
<accession>D7DZA9</accession>
<dbReference type="GO" id="GO:0010038">
    <property type="term" value="P:response to metal ion"/>
    <property type="evidence" value="ECO:0007669"/>
    <property type="project" value="InterPro"/>
</dbReference>
<evidence type="ECO:0000313" key="2">
    <source>
        <dbReference type="EMBL" id="ADI66130.1"/>
    </source>
</evidence>
<dbReference type="Pfam" id="PF03091">
    <property type="entry name" value="CutA1"/>
    <property type="match status" value="1"/>
</dbReference>
<comment type="similarity">
    <text evidence="1">Belongs to the CutA family.</text>
</comment>
<dbReference type="AlphaFoldDB" id="D7DZA9"/>
<dbReference type="HOGENOM" id="CLU_098807_3_1_3"/>
<reference evidence="2 3" key="1">
    <citation type="journal article" date="2010" name="PLoS ONE">
        <title>Genome erosion in a nitrogen-fixing vertically transmitted endosymbiotic multicellular cyanobacterium.</title>
        <authorList>
            <person name="Ran L."/>
            <person name="Larsson J."/>
            <person name="Vigil-Stenman T."/>
            <person name="Nylander J.A."/>
            <person name="Ininbergs K."/>
            <person name="Zheng W.W."/>
            <person name="Lapidus A."/>
            <person name="Lowry S."/>
            <person name="Haselkorn R."/>
            <person name="Bergman B."/>
        </authorList>
    </citation>
    <scope>NUCLEOTIDE SEQUENCE [LARGE SCALE GENOMIC DNA]</scope>
    <source>
        <strain evidence="2 3">0708</strain>
    </source>
</reference>
<dbReference type="Proteomes" id="UP000001511">
    <property type="component" value="Chromosome"/>
</dbReference>
<dbReference type="PANTHER" id="PTHR23419:SF8">
    <property type="entry name" value="FI09726P"/>
    <property type="match status" value="1"/>
</dbReference>
<evidence type="ECO:0000313" key="3">
    <source>
        <dbReference type="Proteomes" id="UP000001511"/>
    </source>
</evidence>
<dbReference type="eggNOG" id="COG1324">
    <property type="taxonomic scope" value="Bacteria"/>
</dbReference>
<dbReference type="InterPro" id="IPR004323">
    <property type="entry name" value="Ion_tolerance_CutA"/>
</dbReference>
<dbReference type="EMBL" id="CP002059">
    <property type="protein sequence ID" value="ADI66130.1"/>
    <property type="molecule type" value="Genomic_DNA"/>
</dbReference>
<dbReference type="GO" id="GO:0005507">
    <property type="term" value="F:copper ion binding"/>
    <property type="evidence" value="ECO:0007669"/>
    <property type="project" value="TreeGrafter"/>
</dbReference>
<dbReference type="Gene3D" id="3.30.70.120">
    <property type="match status" value="1"/>
</dbReference>
<dbReference type="InterPro" id="IPR015867">
    <property type="entry name" value="N-reg_PII/ATP_PRibTrfase_C"/>
</dbReference>
<proteinExistence type="inferred from homology"/>
<sequence>MQQPTGYGVVLVTVASEQEAKAILQAVVKAKLAAAVSLSPIHSIYRWQGEIHKENEWPLVMKRNLALFSTLEAKITELHSYQLPEIIALPILLSSPS</sequence>